<dbReference type="AlphaFoldDB" id="M7T7Q7"/>
<dbReference type="Pfam" id="PF00646">
    <property type="entry name" value="F-box"/>
    <property type="match status" value="1"/>
</dbReference>
<evidence type="ECO:0000259" key="1">
    <source>
        <dbReference type="PROSITE" id="PS50181"/>
    </source>
</evidence>
<keyword evidence="3" id="KW-1185">Reference proteome</keyword>
<accession>M7T7Q7</accession>
<dbReference type="SUPFAM" id="SSF81383">
    <property type="entry name" value="F-box domain"/>
    <property type="match status" value="1"/>
</dbReference>
<name>M7T7Q7_EUTLA</name>
<dbReference type="Proteomes" id="UP000012174">
    <property type="component" value="Unassembled WGS sequence"/>
</dbReference>
<reference evidence="3" key="1">
    <citation type="journal article" date="2013" name="Genome Announc.">
        <title>Draft genome sequence of the grapevine dieback fungus Eutypa lata UCR-EL1.</title>
        <authorList>
            <person name="Blanco-Ulate B."/>
            <person name="Rolshausen P.E."/>
            <person name="Cantu D."/>
        </authorList>
    </citation>
    <scope>NUCLEOTIDE SEQUENCE [LARGE SCALE GENOMIC DNA]</scope>
    <source>
        <strain evidence="3">UCR-EL1</strain>
    </source>
</reference>
<proteinExistence type="predicted"/>
<dbReference type="InterPro" id="IPR001810">
    <property type="entry name" value="F-box_dom"/>
</dbReference>
<gene>
    <name evidence="2" type="ORF">UCREL1_10394</name>
</gene>
<dbReference type="PROSITE" id="PS50181">
    <property type="entry name" value="FBOX"/>
    <property type="match status" value="1"/>
</dbReference>
<dbReference type="Gene3D" id="1.20.1280.50">
    <property type="match status" value="1"/>
</dbReference>
<feature type="domain" description="F-box" evidence="1">
    <location>
        <begin position="24"/>
        <end position="70"/>
    </location>
</feature>
<sequence>MESILARFRRPTPKPYSTPGMAGPDIISRLPYELREMILAELSLEDISGALSVCRTWRSSWLDDGAWLSLADRWFPGLAERIRISTGADGGDAATAAAAAAAEAAEMFRRALHRIQRRTSGKFASAFQHTMCLECERFFELDKSLPVAEGGVHQFEGLQFSGISTRFPRFMMYNSGRIAWWPEMYGSPFFAIVDDLCTKMRRAYLFPNNGGFRQGYKTAISSRLFVMCRGTTVDAWHFTLNCLRSVEIPEEFDRCIAEGERILLISNNGPTPEKDGTLQRRYKVDLATKDLQGSGDARFAFNPHQRFGTHRNWASEYGGVKRLVGDDDFLLFVDGGNYTAWSFGNDIPEQPLDDGQMRWWKKLR</sequence>
<dbReference type="EMBL" id="KB707405">
    <property type="protein sequence ID" value="EMR62675.1"/>
    <property type="molecule type" value="Genomic_DNA"/>
</dbReference>
<evidence type="ECO:0000313" key="2">
    <source>
        <dbReference type="EMBL" id="EMR62675.1"/>
    </source>
</evidence>
<dbReference type="KEGG" id="ela:UCREL1_10394"/>
<dbReference type="HOGENOM" id="CLU_760835_0_0_1"/>
<protein>
    <recommendedName>
        <fullName evidence="1">F-box domain-containing protein</fullName>
    </recommendedName>
</protein>
<evidence type="ECO:0000313" key="3">
    <source>
        <dbReference type="Proteomes" id="UP000012174"/>
    </source>
</evidence>
<dbReference type="InterPro" id="IPR036047">
    <property type="entry name" value="F-box-like_dom_sf"/>
</dbReference>
<dbReference type="OrthoDB" id="4605713at2759"/>
<dbReference type="STRING" id="1287681.M7T7Q7"/>
<organism evidence="2 3">
    <name type="scientific">Eutypa lata (strain UCR-EL1)</name>
    <name type="common">Grapevine dieback disease fungus</name>
    <name type="synonym">Eutypa armeniacae</name>
    <dbReference type="NCBI Taxonomy" id="1287681"/>
    <lineage>
        <taxon>Eukaryota</taxon>
        <taxon>Fungi</taxon>
        <taxon>Dikarya</taxon>
        <taxon>Ascomycota</taxon>
        <taxon>Pezizomycotina</taxon>
        <taxon>Sordariomycetes</taxon>
        <taxon>Xylariomycetidae</taxon>
        <taxon>Xylariales</taxon>
        <taxon>Diatrypaceae</taxon>
        <taxon>Eutypa</taxon>
    </lineage>
</organism>